<dbReference type="InParanoid" id="K3WI08"/>
<dbReference type="Proteomes" id="UP000019132">
    <property type="component" value="Unassembled WGS sequence"/>
</dbReference>
<dbReference type="EnsemblProtists" id="PYU1_T004600">
    <property type="protein sequence ID" value="PYU1_T004600"/>
    <property type="gene ID" value="PYU1_G004589"/>
</dbReference>
<keyword evidence="3" id="KW-1185">Reference proteome</keyword>
<dbReference type="eggNOG" id="ENOG502RFN6">
    <property type="taxonomic scope" value="Eukaryota"/>
</dbReference>
<feature type="compositionally biased region" description="Acidic residues" evidence="1">
    <location>
        <begin position="657"/>
        <end position="667"/>
    </location>
</feature>
<dbReference type="EMBL" id="GL376631">
    <property type="status" value="NOT_ANNOTATED_CDS"/>
    <property type="molecule type" value="Genomic_DNA"/>
</dbReference>
<accession>K3WI08</accession>
<sequence>MELMTTIKQDHDNGRRYFPQALTSFKATHRMASYQSSDSDPDNDTGLPCAHLDRECAINAEDFDECSDAPPILTSPRSIEACRMLGLEPEDLVKRPIEYFFTRTLPGHPPATTGGATANSHELATKRAARYEKNRQIQLKNVRAQRRELIDAELSGVHGGLSLWARSFCRSPLAAKLSMHCHDSSSSTAMREFTVIEREKRELERMQQRQLAEMQQMLAFELQMAKLHREHEWKEREKKRHDEQLAYERTQRQREADEMKRRPEILRKEQRAKKEEESRRRDALLEEKERHRKQYEARLQTELYQLAQAREVEKKEQEIARREEQRQHQLKYKKRLKAMEIAERQERNKVRITSVLHDKELLKEYQRQEAERKHQLGEERRQQFENERRQREHELRSQMQRKKEAIDFVQHQLQYQEERRRAKLVEQEQEAVRRLEKREIEKQVERERQKLEEQRQEEERRRTYERMQQQLEHKQQVYLSKAEEKSLVTKVMLDQKRQSVRARLQDAKLREEEIQAALARKQKQDAYRANLLLSKIESDNQRAQQLKEQRAHLIQRRQQIKQSASRQKQEILESFYRMRVTKKLELPKHLAASLRMRPQSAIGLQTRSWTDCDTSTHPERPKSAKRPMSAIGRPGSESTWKRSSETSPQHRSHTDTEGSDDSGEDDIVEDRDNVATNEHDDNIHGKLDDAVLRSEIDVLRRKHNEELLRVLEEEHHAEEQREHLLQQAVHSKAERARMETIFSKERARASERIMDITQRHERTLASRIDQLHSGG</sequence>
<dbReference type="OMA" id="FYKMKVT"/>
<feature type="region of interest" description="Disordered" evidence="1">
    <location>
        <begin position="233"/>
        <end position="283"/>
    </location>
</feature>
<reference evidence="3" key="2">
    <citation type="submission" date="2010-04" db="EMBL/GenBank/DDBJ databases">
        <authorList>
            <person name="Buell R."/>
            <person name="Hamilton J."/>
            <person name="Hostetler J."/>
        </authorList>
    </citation>
    <scope>NUCLEOTIDE SEQUENCE [LARGE SCALE GENOMIC DNA]</scope>
    <source>
        <strain evidence="3">DAOM:BR144</strain>
    </source>
</reference>
<name>K3WI08_GLOUD</name>
<evidence type="ECO:0000313" key="3">
    <source>
        <dbReference type="Proteomes" id="UP000019132"/>
    </source>
</evidence>
<feature type="region of interest" description="Disordered" evidence="1">
    <location>
        <begin position="605"/>
        <end position="667"/>
    </location>
</feature>
<feature type="region of interest" description="Disordered" evidence="1">
    <location>
        <begin position="368"/>
        <end position="400"/>
    </location>
</feature>
<dbReference type="PANTHER" id="PTHR38019">
    <property type="entry name" value="KDA ANTIGEN P200, PUTATIVE-RELATED"/>
    <property type="match status" value="1"/>
</dbReference>
<reference evidence="3" key="1">
    <citation type="journal article" date="2010" name="Genome Biol.">
        <title>Genome sequence of the necrotrophic plant pathogen Pythium ultimum reveals original pathogenicity mechanisms and effector repertoire.</title>
        <authorList>
            <person name="Levesque C.A."/>
            <person name="Brouwer H."/>
            <person name="Cano L."/>
            <person name="Hamilton J.P."/>
            <person name="Holt C."/>
            <person name="Huitema E."/>
            <person name="Raffaele S."/>
            <person name="Robideau G.P."/>
            <person name="Thines M."/>
            <person name="Win J."/>
            <person name="Zerillo M.M."/>
            <person name="Beakes G.W."/>
            <person name="Boore J.L."/>
            <person name="Busam D."/>
            <person name="Dumas B."/>
            <person name="Ferriera S."/>
            <person name="Fuerstenberg S.I."/>
            <person name="Gachon C.M."/>
            <person name="Gaulin E."/>
            <person name="Govers F."/>
            <person name="Grenville-Briggs L."/>
            <person name="Horner N."/>
            <person name="Hostetler J."/>
            <person name="Jiang R.H."/>
            <person name="Johnson J."/>
            <person name="Krajaejun T."/>
            <person name="Lin H."/>
            <person name="Meijer H.J."/>
            <person name="Moore B."/>
            <person name="Morris P."/>
            <person name="Phuntmart V."/>
            <person name="Puiu D."/>
            <person name="Shetty J."/>
            <person name="Stajich J.E."/>
            <person name="Tripathy S."/>
            <person name="Wawra S."/>
            <person name="van West P."/>
            <person name="Whitty B.R."/>
            <person name="Coutinho P.M."/>
            <person name="Henrissat B."/>
            <person name="Martin F."/>
            <person name="Thomas P.D."/>
            <person name="Tyler B.M."/>
            <person name="De Vries R.P."/>
            <person name="Kamoun S."/>
            <person name="Yandell M."/>
            <person name="Tisserat N."/>
            <person name="Buell C.R."/>
        </authorList>
    </citation>
    <scope>NUCLEOTIDE SEQUENCE</scope>
    <source>
        <strain evidence="3">DAOM:BR144</strain>
    </source>
</reference>
<dbReference type="PANTHER" id="PTHR38019:SF1">
    <property type="entry name" value="N-ACETYLTRANSFERASE DOMAIN-CONTAINING PROTEIN"/>
    <property type="match status" value="1"/>
</dbReference>
<dbReference type="HOGENOM" id="CLU_025419_0_0_1"/>
<organism evidence="2 3">
    <name type="scientific">Globisporangium ultimum (strain ATCC 200006 / CBS 805.95 / DAOM BR144)</name>
    <name type="common">Pythium ultimum</name>
    <dbReference type="NCBI Taxonomy" id="431595"/>
    <lineage>
        <taxon>Eukaryota</taxon>
        <taxon>Sar</taxon>
        <taxon>Stramenopiles</taxon>
        <taxon>Oomycota</taxon>
        <taxon>Peronosporomycetes</taxon>
        <taxon>Pythiales</taxon>
        <taxon>Pythiaceae</taxon>
        <taxon>Globisporangium</taxon>
    </lineage>
</organism>
<protein>
    <recommendedName>
        <fullName evidence="4">Trichohyalin-plectin-homology domain-containing protein</fullName>
    </recommendedName>
</protein>
<evidence type="ECO:0008006" key="4">
    <source>
        <dbReference type="Google" id="ProtNLM"/>
    </source>
</evidence>
<dbReference type="AlphaFoldDB" id="K3WI08"/>
<proteinExistence type="predicted"/>
<evidence type="ECO:0000256" key="1">
    <source>
        <dbReference type="SAM" id="MobiDB-lite"/>
    </source>
</evidence>
<evidence type="ECO:0000313" key="2">
    <source>
        <dbReference type="EnsemblProtists" id="PYU1_T004600"/>
    </source>
</evidence>
<reference evidence="2" key="3">
    <citation type="submission" date="2015-02" db="UniProtKB">
        <authorList>
            <consortium name="EnsemblProtists"/>
        </authorList>
    </citation>
    <scope>IDENTIFICATION</scope>
    <source>
        <strain evidence="2">DAOM BR144</strain>
    </source>
</reference>
<dbReference type="VEuPathDB" id="FungiDB:PYU1_G004589"/>